<accession>A0A4Q9KPH7</accession>
<dbReference type="VEuPathDB" id="MicrosporidiaDB:CWI39_3762p0010"/>
<reference evidence="2 3" key="1">
    <citation type="submission" date="2017-12" db="EMBL/GenBank/DDBJ databases">
        <authorList>
            <person name="Pombert J.-F."/>
            <person name="Haag K.L."/>
            <person name="Ebert D."/>
        </authorList>
    </citation>
    <scope>NUCLEOTIDE SEQUENCE [LARGE SCALE GENOMIC DNA]</scope>
    <source>
        <strain evidence="2">IL-BN-2</strain>
    </source>
</reference>
<sequence length="232" mass="25994">MLNIDIQYLSTTLIQLQTETKKKHPKISEACTEALQLLSTNTSINTLLSSPILLNPFVLTVQLKQKIPLNILEVIYVILQTQCVNSSKGGVNNEDMLEGVNNEDMLEGVNDSKDMLEGVNHKEYKLEGVNNSSNEQQGVINTTNEQQGVSDTTYNYHPVNNNTNNHHPVNNTPNNNPPLINNTLYNNMDTTVNTILSSLSSNTYLTPPHNIKILQYTLIFLKYPLKIETLSL</sequence>
<evidence type="ECO:0000313" key="2">
    <source>
        <dbReference type="EMBL" id="TBT96503.1"/>
    </source>
</evidence>
<protein>
    <recommendedName>
        <fullName evidence="1">Mon2/Sec7/BIG1-like dimerisation and cyclophilin-binding domain-containing protein</fullName>
    </recommendedName>
</protein>
<name>A0A4Q9KPH7_9MICR</name>
<dbReference type="Pfam" id="PF16213">
    <property type="entry name" value="DCB"/>
    <property type="match status" value="1"/>
</dbReference>
<organism evidence="2 3">
    <name type="scientific">Hamiltosporidium magnivora</name>
    <dbReference type="NCBI Taxonomy" id="148818"/>
    <lineage>
        <taxon>Eukaryota</taxon>
        <taxon>Fungi</taxon>
        <taxon>Fungi incertae sedis</taxon>
        <taxon>Microsporidia</taxon>
        <taxon>Dubosqiidae</taxon>
        <taxon>Hamiltosporidium</taxon>
    </lineage>
</organism>
<evidence type="ECO:0000313" key="3">
    <source>
        <dbReference type="Proteomes" id="UP000293045"/>
    </source>
</evidence>
<comment type="caution">
    <text evidence="2">The sequence shown here is derived from an EMBL/GenBank/DDBJ whole genome shotgun (WGS) entry which is preliminary data.</text>
</comment>
<feature type="domain" description="Mon2/Sec7/BIG1-like dimerisation and cyclophilin-binding" evidence="1">
    <location>
        <begin position="7"/>
        <end position="87"/>
    </location>
</feature>
<feature type="non-terminal residue" evidence="2">
    <location>
        <position position="232"/>
    </location>
</feature>
<dbReference type="AlphaFoldDB" id="A0A4Q9KPH7"/>
<dbReference type="InterPro" id="IPR032629">
    <property type="entry name" value="DCB_dom"/>
</dbReference>
<proteinExistence type="predicted"/>
<dbReference type="Proteomes" id="UP000293045">
    <property type="component" value="Unassembled WGS sequence"/>
</dbReference>
<evidence type="ECO:0000259" key="1">
    <source>
        <dbReference type="Pfam" id="PF16213"/>
    </source>
</evidence>
<dbReference type="VEuPathDB" id="MicrosporidiaDB:CWI36_1787p0010"/>
<dbReference type="EMBL" id="PIXR01003762">
    <property type="protein sequence ID" value="TBT96503.1"/>
    <property type="molecule type" value="Genomic_DNA"/>
</dbReference>
<gene>
    <name evidence="2" type="ORF">CWI39_3762p0010</name>
</gene>